<dbReference type="InterPro" id="IPR000182">
    <property type="entry name" value="GNAT_dom"/>
</dbReference>
<dbReference type="PIRSF" id="PIRSF028520">
    <property type="entry name" value="UCP028520"/>
    <property type="match status" value="1"/>
</dbReference>
<reference evidence="4 5" key="1">
    <citation type="submission" date="2023-06" db="EMBL/GenBank/DDBJ databases">
        <title>Cellulomonas sp. MW9 Whole genome sequence.</title>
        <authorList>
            <person name="Park S."/>
        </authorList>
    </citation>
    <scope>NUCLEOTIDE SEQUENCE [LARGE SCALE GENOMIC DNA]</scope>
    <source>
        <strain evidence="4 5">MW9</strain>
    </source>
</reference>
<dbReference type="SUPFAM" id="SSF55729">
    <property type="entry name" value="Acyl-CoA N-acyltransferases (Nat)"/>
    <property type="match status" value="1"/>
</dbReference>
<dbReference type="EMBL" id="JAUCGR010000003">
    <property type="protein sequence ID" value="MDM7831971.1"/>
    <property type="molecule type" value="Genomic_DNA"/>
</dbReference>
<dbReference type="InterPro" id="IPR016181">
    <property type="entry name" value="Acyl_CoA_acyltransferase"/>
</dbReference>
<dbReference type="PROSITE" id="PS51186">
    <property type="entry name" value="GNAT"/>
    <property type="match status" value="1"/>
</dbReference>
<comment type="caution">
    <text evidence="4">The sequence shown here is derived from an EMBL/GenBank/DDBJ whole genome shotgun (WGS) entry which is preliminary data.</text>
</comment>
<keyword evidence="2 4" id="KW-0012">Acyltransferase</keyword>
<evidence type="ECO:0000259" key="3">
    <source>
        <dbReference type="PROSITE" id="PS51186"/>
    </source>
</evidence>
<sequence>MSLPDPRRLPVRLRTMREEDLASVAAMNDAAVPAVNALGLDGLREHLPRCSAALVAHDASGVIGFLLALAPGADYASENYAWFSAHVPGSLYVDRIVVAPRAASRGVGRALYAAVTEQARALGLDRVTAEVNLEPPNPRSSAFHARLGFTPVGEQVTKGGTVRVELLALTL</sequence>
<evidence type="ECO:0000256" key="1">
    <source>
        <dbReference type="ARBA" id="ARBA00022679"/>
    </source>
</evidence>
<dbReference type="Gene3D" id="3.40.630.30">
    <property type="match status" value="1"/>
</dbReference>
<dbReference type="InterPro" id="IPR016890">
    <property type="entry name" value="UCP028520"/>
</dbReference>
<proteinExistence type="predicted"/>
<dbReference type="GO" id="GO:0016746">
    <property type="term" value="F:acyltransferase activity"/>
    <property type="evidence" value="ECO:0007669"/>
    <property type="project" value="UniProtKB-KW"/>
</dbReference>
<organism evidence="4 5">
    <name type="scientific">Cellulomonas edaphi</name>
    <dbReference type="NCBI Taxonomy" id="3053468"/>
    <lineage>
        <taxon>Bacteria</taxon>
        <taxon>Bacillati</taxon>
        <taxon>Actinomycetota</taxon>
        <taxon>Actinomycetes</taxon>
        <taxon>Micrococcales</taxon>
        <taxon>Cellulomonadaceae</taxon>
        <taxon>Cellulomonas</taxon>
    </lineage>
</organism>
<accession>A0ABT7S8N4</accession>
<gene>
    <name evidence="4" type="ORF">QRT05_11555</name>
</gene>
<evidence type="ECO:0000256" key="2">
    <source>
        <dbReference type="ARBA" id="ARBA00023315"/>
    </source>
</evidence>
<evidence type="ECO:0000313" key="4">
    <source>
        <dbReference type="EMBL" id="MDM7831971.1"/>
    </source>
</evidence>
<dbReference type="PANTHER" id="PTHR43877:SF2">
    <property type="entry name" value="AMINOALKYLPHOSPHONATE N-ACETYLTRANSFERASE-RELATED"/>
    <property type="match status" value="1"/>
</dbReference>
<dbReference type="InterPro" id="IPR050832">
    <property type="entry name" value="Bact_Acetyltransf"/>
</dbReference>
<name>A0ABT7S8N4_9CELL</name>
<dbReference type="Proteomes" id="UP001321453">
    <property type="component" value="Unassembled WGS sequence"/>
</dbReference>
<keyword evidence="1 4" id="KW-0808">Transferase</keyword>
<keyword evidence="5" id="KW-1185">Reference proteome</keyword>
<feature type="domain" description="N-acetyltransferase" evidence="3">
    <location>
        <begin position="11"/>
        <end position="171"/>
    </location>
</feature>
<dbReference type="CDD" id="cd04301">
    <property type="entry name" value="NAT_SF"/>
    <property type="match status" value="1"/>
</dbReference>
<dbReference type="Pfam" id="PF00583">
    <property type="entry name" value="Acetyltransf_1"/>
    <property type="match status" value="1"/>
</dbReference>
<dbReference type="PANTHER" id="PTHR43877">
    <property type="entry name" value="AMINOALKYLPHOSPHONATE N-ACETYLTRANSFERASE-RELATED-RELATED"/>
    <property type="match status" value="1"/>
</dbReference>
<evidence type="ECO:0000313" key="5">
    <source>
        <dbReference type="Proteomes" id="UP001321453"/>
    </source>
</evidence>
<protein>
    <submittedName>
        <fullName evidence="4">GNAT family N-acetyltransferase</fullName>
        <ecNumber evidence="4">2.3.1.-</ecNumber>
    </submittedName>
</protein>
<dbReference type="EC" id="2.3.1.-" evidence="4"/>
<dbReference type="RefSeq" id="WP_289447428.1">
    <property type="nucleotide sequence ID" value="NZ_JAUCGR010000003.1"/>
</dbReference>